<dbReference type="PANTHER" id="PTHR12878:SF0">
    <property type="entry name" value="NADH DEHYDROGENASE [UBIQUINONE] 1 ALPHA SUBCOMPLEX SUBUNIT 2"/>
    <property type="match status" value="1"/>
</dbReference>
<evidence type="ECO:0000256" key="6">
    <source>
        <dbReference type="ARBA" id="ARBA00022448"/>
    </source>
</evidence>
<dbReference type="InterPro" id="IPR007741">
    <property type="entry name" value="Ribosomal_mL43/mS25/NADH_DH"/>
</dbReference>
<evidence type="ECO:0000256" key="8">
    <source>
        <dbReference type="ARBA" id="ARBA00022792"/>
    </source>
</evidence>
<evidence type="ECO:0000256" key="11">
    <source>
        <dbReference type="ARBA" id="ARBA00023128"/>
    </source>
</evidence>
<keyword evidence="16" id="KW-1185">Reference proteome</keyword>
<sequence>MAAASASRGVVVTLGLCEIHIHLSQCSPTSQGIRDFTEKHYVELKKVNPNPPILIHECWDVQLKLWSHYTFSQEKNVSLNNFNADQVTRTLENILGGKA</sequence>
<keyword evidence="10" id="KW-0007">Acetylation</keyword>
<gene>
    <name evidence="17" type="primary">LOC103265401</name>
</gene>
<keyword evidence="13" id="KW-1015">Disulfide bond</keyword>
<evidence type="ECO:0000256" key="5">
    <source>
        <dbReference type="ARBA" id="ARBA00016394"/>
    </source>
</evidence>
<dbReference type="PIRSF" id="PIRSF005822">
    <property type="entry name" value="NDUA2"/>
    <property type="match status" value="1"/>
</dbReference>
<evidence type="ECO:0000256" key="10">
    <source>
        <dbReference type="ARBA" id="ARBA00022990"/>
    </source>
</evidence>
<evidence type="ECO:0000313" key="16">
    <source>
        <dbReference type="Proteomes" id="UP000189704"/>
    </source>
</evidence>
<dbReference type="InterPro" id="IPR016464">
    <property type="entry name" value="NADH_Ub_cplx-1_asu_su-2"/>
</dbReference>
<evidence type="ECO:0000259" key="15">
    <source>
        <dbReference type="SMART" id="SM00916"/>
    </source>
</evidence>
<proteinExistence type="inferred from homology"/>
<keyword evidence="11 14" id="KW-0496">Mitochondrion</keyword>
<name>A0A1U7TMJ7_CARSF</name>
<dbReference type="KEGG" id="csyr:103265401"/>
<dbReference type="SMART" id="SM00916">
    <property type="entry name" value="L51_S25_CI-B8"/>
    <property type="match status" value="1"/>
</dbReference>
<keyword evidence="7 14" id="KW-0679">Respiratory chain</keyword>
<reference evidence="17" key="1">
    <citation type="submission" date="2025-08" db="UniProtKB">
        <authorList>
            <consortium name="RefSeq"/>
        </authorList>
    </citation>
    <scope>IDENTIFICATION</scope>
</reference>
<evidence type="ECO:0000256" key="9">
    <source>
        <dbReference type="ARBA" id="ARBA00022982"/>
    </source>
</evidence>
<evidence type="ECO:0000256" key="4">
    <source>
        <dbReference type="ARBA" id="ARBA00011533"/>
    </source>
</evidence>
<dbReference type="Proteomes" id="UP000189704">
    <property type="component" value="Unplaced"/>
</dbReference>
<dbReference type="Gene3D" id="3.40.30.10">
    <property type="entry name" value="Glutaredoxin"/>
    <property type="match status" value="1"/>
</dbReference>
<comment type="function">
    <text evidence="1 14">Accessory subunit of the mitochondrial membrane respiratory chain NADH dehydrogenase (Complex I), that is believed not to be involved in catalysis. Complex I functions in the transfer of electrons from NADH to the respiratory chain. The immediate electron acceptor for the enzyme is believed to be ubiquinone.</text>
</comment>
<comment type="subunit">
    <text evidence="4">Complex I is composed of 45 different subunits.</text>
</comment>
<dbReference type="OrthoDB" id="10250268at2759"/>
<dbReference type="GO" id="GO:0045271">
    <property type="term" value="C:respiratory chain complex I"/>
    <property type="evidence" value="ECO:0007669"/>
    <property type="project" value="UniProtKB-ARBA"/>
</dbReference>
<feature type="domain" description="Ribosomal protein/NADH dehydrogenase" evidence="15">
    <location>
        <begin position="25"/>
        <end position="98"/>
    </location>
</feature>
<comment type="subcellular location">
    <subcellularLocation>
        <location evidence="2 14">Mitochondrion inner membrane</location>
        <topology evidence="2 14">Peripheral membrane protein</topology>
        <orientation evidence="2 14">Matrix side</orientation>
    </subcellularLocation>
</comment>
<dbReference type="InterPro" id="IPR036249">
    <property type="entry name" value="Thioredoxin-like_sf"/>
</dbReference>
<dbReference type="GeneID" id="103265401"/>
<organism evidence="16 17">
    <name type="scientific">Carlito syrichta</name>
    <name type="common">Philippine tarsier</name>
    <name type="synonym">Tarsius syrichta</name>
    <dbReference type="NCBI Taxonomy" id="1868482"/>
    <lineage>
        <taxon>Eukaryota</taxon>
        <taxon>Metazoa</taxon>
        <taxon>Chordata</taxon>
        <taxon>Craniata</taxon>
        <taxon>Vertebrata</taxon>
        <taxon>Euteleostomi</taxon>
        <taxon>Mammalia</taxon>
        <taxon>Eutheria</taxon>
        <taxon>Euarchontoglires</taxon>
        <taxon>Primates</taxon>
        <taxon>Haplorrhini</taxon>
        <taxon>Tarsiiformes</taxon>
        <taxon>Tarsiidae</taxon>
        <taxon>Carlito</taxon>
    </lineage>
</organism>
<evidence type="ECO:0000256" key="13">
    <source>
        <dbReference type="ARBA" id="ARBA00023157"/>
    </source>
</evidence>
<evidence type="ECO:0000256" key="3">
    <source>
        <dbReference type="ARBA" id="ARBA00008939"/>
    </source>
</evidence>
<accession>A0A1U7TMJ7</accession>
<evidence type="ECO:0000313" key="17">
    <source>
        <dbReference type="RefSeq" id="XP_008061264.1"/>
    </source>
</evidence>
<dbReference type="GO" id="GO:0005743">
    <property type="term" value="C:mitochondrial inner membrane"/>
    <property type="evidence" value="ECO:0007669"/>
    <property type="project" value="UniProtKB-SubCell"/>
</dbReference>
<evidence type="ECO:0000256" key="14">
    <source>
        <dbReference type="PIRNR" id="PIRNR005822"/>
    </source>
</evidence>
<evidence type="ECO:0000256" key="7">
    <source>
        <dbReference type="ARBA" id="ARBA00022660"/>
    </source>
</evidence>
<protein>
    <recommendedName>
        <fullName evidence="5 14">NADH dehydrogenase [ubiquinone] 1 alpha subcomplex subunit 2</fullName>
    </recommendedName>
</protein>
<keyword evidence="6 14" id="KW-0813">Transport</keyword>
<dbReference type="PANTHER" id="PTHR12878">
    <property type="entry name" value="NADH-UBIQUINONE OXIDOREDUCTASE B8 SUBUNIT"/>
    <property type="match status" value="1"/>
</dbReference>
<dbReference type="FunFam" id="3.40.30.10:FF:000127">
    <property type="entry name" value="NADH dehydrogenase [ubiquinone] 1 alpha subcomplex subunit 2"/>
    <property type="match status" value="1"/>
</dbReference>
<dbReference type="RefSeq" id="XP_008061264.1">
    <property type="nucleotide sequence ID" value="XM_008063073.1"/>
</dbReference>
<keyword evidence="9 14" id="KW-0249">Electron transport</keyword>
<dbReference type="SUPFAM" id="SSF52833">
    <property type="entry name" value="Thioredoxin-like"/>
    <property type="match status" value="1"/>
</dbReference>
<evidence type="ECO:0000256" key="2">
    <source>
        <dbReference type="ARBA" id="ARBA00004443"/>
    </source>
</evidence>
<dbReference type="Pfam" id="PF05047">
    <property type="entry name" value="L51_S25_CI-B8"/>
    <property type="match status" value="1"/>
</dbReference>
<evidence type="ECO:0000256" key="12">
    <source>
        <dbReference type="ARBA" id="ARBA00023136"/>
    </source>
</evidence>
<keyword evidence="8 14" id="KW-0999">Mitochondrion inner membrane</keyword>
<keyword evidence="12 14" id="KW-0472">Membrane</keyword>
<dbReference type="AlphaFoldDB" id="A0A1U7TMJ7"/>
<comment type="similarity">
    <text evidence="3">Belongs to the complex I NDUFA2 subunit family.</text>
</comment>
<evidence type="ECO:0000256" key="1">
    <source>
        <dbReference type="ARBA" id="ARBA00003195"/>
    </source>
</evidence>